<dbReference type="PANTHER" id="PTHR21529">
    <property type="entry name" value="MAMMARY TURMOR VIRUS RECEPTOR HOMOLOG 1, 2 MTVR1, 2"/>
    <property type="match status" value="1"/>
</dbReference>
<evidence type="ECO:0000313" key="9">
    <source>
        <dbReference type="Proteomes" id="UP000734854"/>
    </source>
</evidence>
<dbReference type="OrthoDB" id="3156807at2759"/>
<keyword evidence="2 5" id="KW-0378">Hydrolase</keyword>
<gene>
    <name evidence="8" type="ORF">ZIOFF_075901</name>
</gene>
<keyword evidence="3 5" id="KW-0347">Helicase</keyword>
<dbReference type="InterPro" id="IPR039904">
    <property type="entry name" value="TRANK1"/>
</dbReference>
<evidence type="ECO:0000256" key="5">
    <source>
        <dbReference type="PROSITE-ProRule" id="PRU00560"/>
    </source>
</evidence>
<name>A0A8J5BSJ5_ZINOF</name>
<evidence type="ECO:0000313" key="8">
    <source>
        <dbReference type="EMBL" id="KAG6466292.1"/>
    </source>
</evidence>
<dbReference type="Proteomes" id="UP000734854">
    <property type="component" value="Unassembled WGS sequence"/>
</dbReference>
<dbReference type="Pfam" id="PF00580">
    <property type="entry name" value="UvrD-helicase"/>
    <property type="match status" value="1"/>
</dbReference>
<dbReference type="GO" id="GO:0004386">
    <property type="term" value="F:helicase activity"/>
    <property type="evidence" value="ECO:0007669"/>
    <property type="project" value="UniProtKB-UniRule"/>
</dbReference>
<dbReference type="EMBL" id="JACMSC010000181">
    <property type="protein sequence ID" value="KAG6466292.1"/>
    <property type="molecule type" value="Genomic_DNA"/>
</dbReference>
<dbReference type="Pfam" id="PF20073">
    <property type="entry name" value="DUF6469"/>
    <property type="match status" value="1"/>
</dbReference>
<evidence type="ECO:0000256" key="6">
    <source>
        <dbReference type="SAM" id="MobiDB-lite"/>
    </source>
</evidence>
<organism evidence="8 9">
    <name type="scientific">Zingiber officinale</name>
    <name type="common">Ginger</name>
    <name type="synonym">Amomum zingiber</name>
    <dbReference type="NCBI Taxonomy" id="94328"/>
    <lineage>
        <taxon>Eukaryota</taxon>
        <taxon>Viridiplantae</taxon>
        <taxon>Streptophyta</taxon>
        <taxon>Embryophyta</taxon>
        <taxon>Tracheophyta</taxon>
        <taxon>Spermatophyta</taxon>
        <taxon>Magnoliopsida</taxon>
        <taxon>Liliopsida</taxon>
        <taxon>Zingiberales</taxon>
        <taxon>Zingiberaceae</taxon>
        <taxon>Zingiber</taxon>
    </lineage>
</organism>
<dbReference type="GO" id="GO:0005694">
    <property type="term" value="C:chromosome"/>
    <property type="evidence" value="ECO:0007669"/>
    <property type="project" value="UniProtKB-ARBA"/>
</dbReference>
<dbReference type="FunFam" id="3.40.50.300:FF:000326">
    <property type="entry name" value="P-loop containing nucleoside triphosphate hydrolase"/>
    <property type="match status" value="1"/>
</dbReference>
<dbReference type="PROSITE" id="PS51198">
    <property type="entry name" value="UVRD_HELICASE_ATP_BIND"/>
    <property type="match status" value="1"/>
</dbReference>
<dbReference type="PANTHER" id="PTHR21529:SF4">
    <property type="entry name" value="TPR AND ANKYRIN REPEAT-CONTAINING PROTEIN 1"/>
    <property type="match status" value="1"/>
</dbReference>
<dbReference type="GO" id="GO:0005524">
    <property type="term" value="F:ATP binding"/>
    <property type="evidence" value="ECO:0007669"/>
    <property type="project" value="UniProtKB-UniRule"/>
</dbReference>
<feature type="region of interest" description="Disordered" evidence="6">
    <location>
        <begin position="2748"/>
        <end position="2818"/>
    </location>
</feature>
<feature type="region of interest" description="Disordered" evidence="6">
    <location>
        <begin position="2554"/>
        <end position="2606"/>
    </location>
</feature>
<dbReference type="InterPro" id="IPR041679">
    <property type="entry name" value="DNA2/NAM7-like_C"/>
</dbReference>
<proteinExistence type="predicted"/>
<dbReference type="Pfam" id="PF13087">
    <property type="entry name" value="AAA_12"/>
    <property type="match status" value="1"/>
</dbReference>
<dbReference type="GO" id="GO:0016787">
    <property type="term" value="F:hydrolase activity"/>
    <property type="evidence" value="ECO:0007669"/>
    <property type="project" value="UniProtKB-UniRule"/>
</dbReference>
<keyword evidence="9" id="KW-1185">Reference proteome</keyword>
<dbReference type="InterPro" id="IPR014016">
    <property type="entry name" value="UvrD-like_ATP-bd"/>
</dbReference>
<feature type="compositionally biased region" description="Acidic residues" evidence="6">
    <location>
        <begin position="2576"/>
        <end position="2585"/>
    </location>
</feature>
<keyword evidence="1 5" id="KW-0547">Nucleotide-binding</keyword>
<evidence type="ECO:0000256" key="2">
    <source>
        <dbReference type="ARBA" id="ARBA00022801"/>
    </source>
</evidence>
<feature type="binding site" evidence="5">
    <location>
        <begin position="1092"/>
        <end position="1099"/>
    </location>
    <ligand>
        <name>ATP</name>
        <dbReference type="ChEBI" id="CHEBI:30616"/>
    </ligand>
</feature>
<evidence type="ECO:0000256" key="3">
    <source>
        <dbReference type="ARBA" id="ARBA00022806"/>
    </source>
</evidence>
<reference evidence="8 9" key="1">
    <citation type="submission" date="2020-08" db="EMBL/GenBank/DDBJ databases">
        <title>Plant Genome Project.</title>
        <authorList>
            <person name="Zhang R.-G."/>
        </authorList>
    </citation>
    <scope>NUCLEOTIDE SEQUENCE [LARGE SCALE GENOMIC DNA]</scope>
    <source>
        <tissue evidence="8">Rhizome</tissue>
    </source>
</reference>
<feature type="compositionally biased region" description="Polar residues" evidence="6">
    <location>
        <begin position="2555"/>
        <end position="2566"/>
    </location>
</feature>
<dbReference type="CDD" id="cd18808">
    <property type="entry name" value="SF1_C_Upf1"/>
    <property type="match status" value="1"/>
</dbReference>
<feature type="compositionally biased region" description="Low complexity" evidence="6">
    <location>
        <begin position="2757"/>
        <end position="2771"/>
    </location>
</feature>
<dbReference type="InterPro" id="IPR047187">
    <property type="entry name" value="SF1_C_Upf1"/>
</dbReference>
<feature type="compositionally biased region" description="Basic residues" evidence="6">
    <location>
        <begin position="2797"/>
        <end position="2818"/>
    </location>
</feature>
<comment type="caution">
    <text evidence="8">The sequence shown here is derived from an EMBL/GenBank/DDBJ whole genome shotgun (WGS) entry which is preliminary data.</text>
</comment>
<evidence type="ECO:0000256" key="1">
    <source>
        <dbReference type="ARBA" id="ARBA00022741"/>
    </source>
</evidence>
<keyword evidence="4 5" id="KW-0067">ATP-binding</keyword>
<dbReference type="Pfam" id="PF13086">
    <property type="entry name" value="AAA_11"/>
    <property type="match status" value="1"/>
</dbReference>
<sequence length="2818" mass="321784">MEEKSEGRRKPQPWLRYENLGDIVLSWSLDQILDEGLFENQMEKLPSTFNSVGHYLESFAVPLMEETRSDLCSSLSDISNAPCSRITSKEKGNKKRHLETTLEYFIDVEFFKNYVDGSNKSYKGRNGDLFILSNIELQAVEDLYRHSVTYCFALVTEVGVDEGITKGFATNIPKGSDFEDGISSFSFACFVTNLLTYIRIWKVLVHTPGTNNNFRIIQDVLSPKPMMTLRDSPYISEKVDNLLTNLTNNFSLNQSQINAVRTVIHATRGTESNSVELIWGPPGTGKTKTVAAMLWLFLHMQCRTLICAPTNVAVVGVCCRFIQLVKDIRMHNSQHELPFSLSNILLFGNRDRMEMYDELQDVFLDYRVDQLLVCLSPLTGWRHRISSAIQLFEDCTSTFEMFVENRQEECWQMEEYFNFSEFLRKQFVAVIDPVKDCITNLWIHTNCISSQNASKILVLLGLLEKMNTLIFNVDLDDVKLREVFSQDIANPIVLHDTVSSEHGFSIIKELLEARVKVVKLLKHLQRTLSLPDTIDKNFIRNFCIRNATVIFCTVSSSSMLHYLDMDPLQILVIDEAAQLKECESIIPLRLNGMRCAVLVGDEYQLPAMVKSQTCKDAGFGVSLFERLASVGQRKHLLNMQYRMHPHISLFPNFRFYRKQIQDGPNVLDVDYNRNFEDLLYGPFAFVNVADGREEKDDKSNSRRNMVEVAVVCFLVQILYKHYKSFSQVLSIGVISPYAYQVKAIKDKLGSRYESEDGFDVRVNSVDGFQGEENDVIIFSTVRSNSKGNIGFLHDLQRTNVALTRARHCLWIVGNANTLACSGTIWEDIVNDAVARCCFFSVKDNANLAKVILHVKHELDQLDDLLRSDSVFLSTAIWKVLFSEDFKISFSKLRQIQCKMQVIKLLENLAEGWRSKMRFEEFSGSFELIRINKVNDFFVIWTVDITKDDRYIQVLKVWDILPLEKIERLVSRLDHIFSLYTETYVNYCKKTCTQGKLEVPMSWNAARDIVCYKAHSKGESTKEEVSGDMDLLMGMENSKVSESLVLMKFYSLSFGVARHMLTASDGTELDIPFELTDQEKEIIRFPLSTFILGRSGTGKTTILTMKLIQKEQVFSISLDGPSDNAGSSMAAETSVLSISERNFLKQVFITVSPKLCSAIRSHARRLQSFASGVEVLSAASSHSMHDNNELSDFHGIPDTVCNLQRQHFPLVITFRKFLLMLDGTMSRSFFDKYYSQWGVSPDQNGGPKSFALQALMQSKEVNYEKFFGSYWPHFNEQLTKTVDPSIAFTQIISHIKGGLHSGMVHTSRLSREEYLLLSEKRFSTLSRQSREIIYEIFIDYENQKLLASEYDLTDFTNYLHHQLSCDGYVGDKIDFVYIDEVQDLTMTQIALLKYVCRNFKEGYTFAGDTAQTIARGIDFRFEDIRFLFYTEFLSELRSRQPQKKETETHMSDMFHLNQNFRTHAGILSLAQSIMVILYYYFPQSVDKLNPEFSLVYGEAPVLLESDNDENVILTIFGNSGGSMLSNSNGFGAEQVILVRDGETKEQICNLVGKQALVLTILECKGLEFQDVLLYNFFGTSPLKKKWRVIYEYMEKHSILDPSISRAFASFGLEKHNLLCSELKQLYVAITRTKQRLWICENADEYCKPMFDYWKKLGLVQVRHLDASIAQAMKSSSSAEDWRTRGIKLFNEGNFELATMCFEKAGDEFNEKWAKAAGLVANAELIISTNFDMAEIALKNAAEIYDSISKPESAAACYIKLKDFKSAGNIYIEKCGMSRLKEAGDCFAMAKCWTLAADAYAVGKFFSDCLSVCSRGKIYDTGLQKLQQWKGGSLSNEQLLKLNNLIFPFLENCLQHYLDLGDIQKVLMYVKTFRLNDTHEQLLSLIRKSLSESSLDNLLLIEQELGNYLEAAAIAKSMGNILVEVEMLEKAKYFEEAARLLLFHVLVRSLWSPNSNGWPLKGFAEKEELLMKAKELSKHMAGSFEEFVDLEASILSDGSKSLVDMSKHLAQAQKHESLRQEVFIARTVLDAHINANPHKFSSQVSFSNCEKLACDNMSQNHLTLETMMYIWNLWKGMIVNLLCYLQQLNETREYCCRYKEFYLEYFGVRNIDNNRYAVQNPEANWIKGKHLLRKENNGIFITTDECESCALFYWRAELFTVGMKVLDSLESLHSSYNLKQAYLFGRAKVAISMYEIAKFLMTSDLTMTSRSTLKTERSLSLSQRYYLETVTPLDWKNDTMENVKLLCENEIALEIIDASFLDNLKPCNGNLSHGQIGRLVALLLITGKLPDELFKEIRECLRNMQHWSNFIEQYKTFLDQGFGRIPLLSKFKVALENTFHNPNWEKEKDYMSPHHFISLMEKLMFLASSCQGFKGNVFTTKHSLLEMLKCQGCSGFMTSCLPAISADLRSSVQSTLDFIWTTARHILNDRKQLLSWISNSNMSRESHSILTLRLVILLFIGCLNGGRPIHQMRFVFQNKLSSYLPRPFSERLMTVNNGRYIEVFTEALVSVENPLVIILSQGCRSQFSNLNARTIDSEDIKCHQKVCSLLFPEKQPISHSSSNTTKQDINSIPSSNPEESENQDEVIDNQSERLPIKESSSEIDSSNSICQDINSIASEKPDESVLGYDIMDKQSVEGEKDVYVELTEECKHFWQKTKEFLSGEHGDVEDTISLLGTVLRWIQQKAETDEFDEHLITEMVDMHERIKLLASVISEGTQVGRPAKDDLLAKWIGLRPSFEPLLETLFLHSQSTTEEARPSDNNSLSDENNSDCDPNIHVGAAEVEAEAKSESSSTNQTKASKHQKKKAQRKKGMGKGKTKR</sequence>
<dbReference type="InterPro" id="IPR045529">
    <property type="entry name" value="DUF6469"/>
</dbReference>
<protein>
    <recommendedName>
        <fullName evidence="7">UvrD-like helicase ATP-binding domain-containing protein</fullName>
    </recommendedName>
</protein>
<accession>A0A8J5BSJ5</accession>
<feature type="compositionally biased region" description="Basic and acidic residues" evidence="6">
    <location>
        <begin position="2588"/>
        <end position="2598"/>
    </location>
</feature>
<dbReference type="InterPro" id="IPR041677">
    <property type="entry name" value="DNA2/NAM7_AAA_11"/>
</dbReference>
<evidence type="ECO:0000259" key="7">
    <source>
        <dbReference type="PROSITE" id="PS51198"/>
    </source>
</evidence>
<feature type="domain" description="UvrD-like helicase ATP-binding" evidence="7">
    <location>
        <begin position="1071"/>
        <end position="1462"/>
    </location>
</feature>
<evidence type="ECO:0000256" key="4">
    <source>
        <dbReference type="ARBA" id="ARBA00022840"/>
    </source>
</evidence>